<dbReference type="Pfam" id="PF00263">
    <property type="entry name" value="Secretin"/>
    <property type="match status" value="1"/>
</dbReference>
<dbReference type="PANTHER" id="PTHR30332:SF24">
    <property type="entry name" value="SECRETIN GSPD-RELATED"/>
    <property type="match status" value="1"/>
</dbReference>
<dbReference type="GO" id="GO:0016020">
    <property type="term" value="C:membrane"/>
    <property type="evidence" value="ECO:0007669"/>
    <property type="project" value="UniProtKB-SubCell"/>
</dbReference>
<feature type="non-terminal residue" evidence="6">
    <location>
        <position position="1"/>
    </location>
</feature>
<dbReference type="InterPro" id="IPR050810">
    <property type="entry name" value="Bact_Secretion_Sys_Channel"/>
</dbReference>
<feature type="domain" description="NolW-like" evidence="5">
    <location>
        <begin position="91"/>
        <end position="147"/>
    </location>
</feature>
<proteinExistence type="predicted"/>
<dbReference type="Pfam" id="PF03958">
    <property type="entry name" value="Secretin_N"/>
    <property type="match status" value="2"/>
</dbReference>
<dbReference type="EMBL" id="BART01009991">
    <property type="protein sequence ID" value="GAG83669.1"/>
    <property type="molecule type" value="Genomic_DNA"/>
</dbReference>
<dbReference type="GO" id="GO:0009306">
    <property type="term" value="P:protein secretion"/>
    <property type="evidence" value="ECO:0007669"/>
    <property type="project" value="InterPro"/>
</dbReference>
<reference evidence="6" key="1">
    <citation type="journal article" date="2014" name="Front. Microbiol.">
        <title>High frequency of phylogenetically diverse reductive dehalogenase-homologous genes in deep subseafloor sedimentary metagenomes.</title>
        <authorList>
            <person name="Kawai M."/>
            <person name="Futagami T."/>
            <person name="Toyoda A."/>
            <person name="Takaki Y."/>
            <person name="Nishi S."/>
            <person name="Hori S."/>
            <person name="Arai W."/>
            <person name="Tsubouchi T."/>
            <person name="Morono Y."/>
            <person name="Uchiyama I."/>
            <person name="Ito T."/>
            <person name="Fujiyama A."/>
            <person name="Inagaki F."/>
            <person name="Takami H."/>
        </authorList>
    </citation>
    <scope>NUCLEOTIDE SEQUENCE</scope>
    <source>
        <strain evidence="6">Expedition CK06-06</strain>
    </source>
</reference>
<evidence type="ECO:0008006" key="7">
    <source>
        <dbReference type="Google" id="ProtNLM"/>
    </source>
</evidence>
<dbReference type="InterPro" id="IPR005644">
    <property type="entry name" value="NolW-like"/>
</dbReference>
<evidence type="ECO:0000259" key="5">
    <source>
        <dbReference type="Pfam" id="PF03958"/>
    </source>
</evidence>
<comment type="subcellular location">
    <subcellularLocation>
        <location evidence="1">Membrane</location>
    </subcellularLocation>
</comment>
<dbReference type="GO" id="GO:0015627">
    <property type="term" value="C:type II protein secretion system complex"/>
    <property type="evidence" value="ECO:0007669"/>
    <property type="project" value="TreeGrafter"/>
</dbReference>
<keyword evidence="3" id="KW-0472">Membrane</keyword>
<dbReference type="PANTHER" id="PTHR30332">
    <property type="entry name" value="PROBABLE GENERAL SECRETION PATHWAY PROTEIN D"/>
    <property type="match status" value="1"/>
</dbReference>
<protein>
    <recommendedName>
        <fullName evidence="7">NolW-like domain-containing protein</fullName>
    </recommendedName>
</protein>
<comment type="caution">
    <text evidence="6">The sequence shown here is derived from an EMBL/GenBank/DDBJ whole genome shotgun (WGS) entry which is preliminary data.</text>
</comment>
<organism evidence="6">
    <name type="scientific">marine sediment metagenome</name>
    <dbReference type="NCBI Taxonomy" id="412755"/>
    <lineage>
        <taxon>unclassified sequences</taxon>
        <taxon>metagenomes</taxon>
        <taxon>ecological metagenomes</taxon>
    </lineage>
</organism>
<sequence length="285" mass="31570">ETVEDSQELILETVSLKFLDARDIMPVIKTLSSKHGSISVDGKSNSLIICDTKEVVANILAQIRRAEQTMTPQSIVTQDTSTPELFVETAVLKFLDAKNLMAAIKQMSSEFGTISTDDNSNSLIVCDTKENLEMILNQIEKADRIPQQIMIEVVILDVQLNDDTEIGINWDLLSDKNYNVAYRQNFTETRLSTNAAFETVGFGGEFSVISGTVRNLVHLIQQRREVEVLASPRVMTVSGQSASIESIDEIPYEEESQSSQGGVILTYTEFKDVGVKLKVSPIVTD</sequence>
<dbReference type="InterPro" id="IPR004846">
    <property type="entry name" value="T2SS/T3SS_dom"/>
</dbReference>
<dbReference type="Gene3D" id="3.30.1370.120">
    <property type="match status" value="2"/>
</dbReference>
<name>X1AM33_9ZZZZ</name>
<evidence type="ECO:0000259" key="4">
    <source>
        <dbReference type="Pfam" id="PF00263"/>
    </source>
</evidence>
<gene>
    <name evidence="6" type="ORF">S01H4_21939</name>
</gene>
<keyword evidence="2" id="KW-0732">Signal</keyword>
<feature type="domain" description="NolW-like" evidence="5">
    <location>
        <begin position="12"/>
        <end position="65"/>
    </location>
</feature>
<evidence type="ECO:0000256" key="2">
    <source>
        <dbReference type="ARBA" id="ARBA00022729"/>
    </source>
</evidence>
<evidence type="ECO:0000256" key="1">
    <source>
        <dbReference type="ARBA" id="ARBA00004370"/>
    </source>
</evidence>
<evidence type="ECO:0000313" key="6">
    <source>
        <dbReference type="EMBL" id="GAG83669.1"/>
    </source>
</evidence>
<dbReference type="InterPro" id="IPR038591">
    <property type="entry name" value="NolW-like_sf"/>
</dbReference>
<dbReference type="AlphaFoldDB" id="X1AM33"/>
<feature type="domain" description="Type II/III secretion system secretin-like" evidence="4">
    <location>
        <begin position="220"/>
        <end position="285"/>
    </location>
</feature>
<accession>X1AM33</accession>
<evidence type="ECO:0000256" key="3">
    <source>
        <dbReference type="ARBA" id="ARBA00023136"/>
    </source>
</evidence>